<evidence type="ECO:0000256" key="1">
    <source>
        <dbReference type="SAM" id="Phobius"/>
    </source>
</evidence>
<keyword evidence="1" id="KW-1133">Transmembrane helix</keyword>
<accession>A0A0S6VQL9</accession>
<dbReference type="Proteomes" id="UP000030700">
    <property type="component" value="Unassembled WGS sequence"/>
</dbReference>
<evidence type="ECO:0000313" key="3">
    <source>
        <dbReference type="Proteomes" id="UP000030700"/>
    </source>
</evidence>
<protein>
    <recommendedName>
        <fullName evidence="4">Protein BatD</fullName>
    </recommendedName>
</protein>
<organism evidence="2">
    <name type="scientific">Candidatus Moduliflexus flocculans</name>
    <dbReference type="NCBI Taxonomy" id="1499966"/>
    <lineage>
        <taxon>Bacteria</taxon>
        <taxon>Candidatus Moduliflexota</taxon>
        <taxon>Candidatus Moduliflexia</taxon>
        <taxon>Candidatus Moduliflexales</taxon>
        <taxon>Candidatus Moduliflexaceae</taxon>
    </lineage>
</organism>
<reference evidence="2" key="1">
    <citation type="journal article" date="2015" name="PeerJ">
        <title>First genomic representation of candidate bacterial phylum KSB3 points to enhanced environmental sensing as a trigger of wastewater bulking.</title>
        <authorList>
            <person name="Sekiguchi Y."/>
            <person name="Ohashi A."/>
            <person name="Parks D.H."/>
            <person name="Yamauchi T."/>
            <person name="Tyson G.W."/>
            <person name="Hugenholtz P."/>
        </authorList>
    </citation>
    <scope>NUCLEOTIDE SEQUENCE [LARGE SCALE GENOMIC DNA]</scope>
</reference>
<dbReference type="EMBL" id="DF820455">
    <property type="protein sequence ID" value="GAK49351.1"/>
    <property type="molecule type" value="Genomic_DNA"/>
</dbReference>
<proteinExistence type="predicted"/>
<name>A0A0S6VQL9_9BACT</name>
<keyword evidence="1" id="KW-0812">Transmembrane</keyword>
<dbReference type="HOGENOM" id="CLU_564594_0_0_0"/>
<keyword evidence="1" id="KW-0472">Membrane</keyword>
<gene>
    <name evidence="2" type="ORF">U14_00573</name>
</gene>
<evidence type="ECO:0000313" key="2">
    <source>
        <dbReference type="EMBL" id="GAK49351.1"/>
    </source>
</evidence>
<feature type="transmembrane region" description="Helical" evidence="1">
    <location>
        <begin position="295"/>
        <end position="317"/>
    </location>
</feature>
<evidence type="ECO:0008006" key="4">
    <source>
        <dbReference type="Google" id="ProtNLM"/>
    </source>
</evidence>
<dbReference type="STRING" id="1499966.U14_00573"/>
<dbReference type="AlphaFoldDB" id="A0A0S6VQL9"/>
<sequence length="455" mass="50739">MKKFSNYAVLLIIFSVILFDAYFAYSQETAASDVSLLESRFSTTTPLVGESFKYFLKFDHLKAAAVRPELHFAEHGIEILETQQTPPQEFQGRVIEQYEYTLNAAKPGQLQFSPATLMFTGPRVNPVAAVADPAQLDVSSVVDVQVKTNSPLTIGDPLELSLIVTKRKPVTIAAMPNKLIATQQFPPVAEKTPLPETTAQPATTPTAAPQPAALTFTLDQSQQIAPQQTEQGAVETYRYLLAAQPTQAGEYLIPAFTIAYRGATGMETQQEQPETPIFVLNPNVKNADLKTDYRFLILPAIILSTVLFGVLIGLLYLKYRKPRSKQEMVVEPILPPGEVAHRELAEIEAMQLPIQGEFKQYYFLVSESVRKFLGAEYQFHVLERTTEEILQEIQNRDMPDGVKHEINLLLPEADMVKFAKYVPTVEQAEYAMQQAVRIVDESLAHPRSFGSSIDS</sequence>
<keyword evidence="3" id="KW-1185">Reference proteome</keyword>